<comment type="caution">
    <text evidence="2">The sequence shown here is derived from an EMBL/GenBank/DDBJ whole genome shotgun (WGS) entry which is preliminary data.</text>
</comment>
<proteinExistence type="predicted"/>
<accession>A0A2M7G7M7</accession>
<dbReference type="AlphaFoldDB" id="A0A2M7G7M7"/>
<feature type="compositionally biased region" description="Polar residues" evidence="1">
    <location>
        <begin position="1"/>
        <end position="21"/>
    </location>
</feature>
<gene>
    <name evidence="2" type="ORF">COW36_06020</name>
</gene>
<evidence type="ECO:0000313" key="3">
    <source>
        <dbReference type="Proteomes" id="UP000231019"/>
    </source>
</evidence>
<feature type="region of interest" description="Disordered" evidence="1">
    <location>
        <begin position="1"/>
        <end position="52"/>
    </location>
</feature>
<name>A0A2M7G7M7_9BACT</name>
<dbReference type="EMBL" id="PFFQ01000014">
    <property type="protein sequence ID" value="PIW18085.1"/>
    <property type="molecule type" value="Genomic_DNA"/>
</dbReference>
<feature type="region of interest" description="Disordered" evidence="1">
    <location>
        <begin position="92"/>
        <end position="115"/>
    </location>
</feature>
<reference evidence="2 3" key="1">
    <citation type="submission" date="2017-09" db="EMBL/GenBank/DDBJ databases">
        <title>Depth-based differentiation of microbial function through sediment-hosted aquifers and enrichment of novel symbionts in the deep terrestrial subsurface.</title>
        <authorList>
            <person name="Probst A.J."/>
            <person name="Ladd B."/>
            <person name="Jarett J.K."/>
            <person name="Geller-Mcgrath D.E."/>
            <person name="Sieber C.M."/>
            <person name="Emerson J.B."/>
            <person name="Anantharaman K."/>
            <person name="Thomas B.C."/>
            <person name="Malmstrom R."/>
            <person name="Stieglmeier M."/>
            <person name="Klingl A."/>
            <person name="Woyke T."/>
            <person name="Ryan C.M."/>
            <person name="Banfield J.F."/>
        </authorList>
    </citation>
    <scope>NUCLEOTIDE SEQUENCE [LARGE SCALE GENOMIC DNA]</scope>
    <source>
        <strain evidence="2">CG17_big_fil_post_rev_8_21_14_2_50_48_46</strain>
    </source>
</reference>
<evidence type="ECO:0000313" key="2">
    <source>
        <dbReference type="EMBL" id="PIW18085.1"/>
    </source>
</evidence>
<feature type="compositionally biased region" description="Gly residues" evidence="1">
    <location>
        <begin position="94"/>
        <end position="103"/>
    </location>
</feature>
<evidence type="ECO:0000256" key="1">
    <source>
        <dbReference type="SAM" id="MobiDB-lite"/>
    </source>
</evidence>
<dbReference type="Proteomes" id="UP000231019">
    <property type="component" value="Unassembled WGS sequence"/>
</dbReference>
<organism evidence="2 3">
    <name type="scientific">bacterium (Candidatus Blackallbacteria) CG17_big_fil_post_rev_8_21_14_2_50_48_46</name>
    <dbReference type="NCBI Taxonomy" id="2014261"/>
    <lineage>
        <taxon>Bacteria</taxon>
        <taxon>Candidatus Blackallbacteria</taxon>
    </lineage>
</organism>
<protein>
    <submittedName>
        <fullName evidence="2">Uncharacterized protein</fullName>
    </submittedName>
</protein>
<sequence length="144" mass="14755">MLNFPKFNSINPFNSTPSTSPLAGAEKPRTESGSVPASGASKPAVPAELPGLPDTLTLGSDVKAIDSLQIQPENVQAGAPFLNYLTQTAPNGEVLGGPQGGGIQRPEGPAVDTPPVIIGSVPGEGKDALRDMIEAMKASLRQVE</sequence>